<accession>A0A843UQ54</accession>
<dbReference type="AlphaFoldDB" id="A0A843UQ54"/>
<keyword evidence="2" id="KW-0812">Transmembrane</keyword>
<organism evidence="3 4">
    <name type="scientific">Colocasia esculenta</name>
    <name type="common">Wild taro</name>
    <name type="synonym">Arum esculentum</name>
    <dbReference type="NCBI Taxonomy" id="4460"/>
    <lineage>
        <taxon>Eukaryota</taxon>
        <taxon>Viridiplantae</taxon>
        <taxon>Streptophyta</taxon>
        <taxon>Embryophyta</taxon>
        <taxon>Tracheophyta</taxon>
        <taxon>Spermatophyta</taxon>
        <taxon>Magnoliopsida</taxon>
        <taxon>Liliopsida</taxon>
        <taxon>Araceae</taxon>
        <taxon>Aroideae</taxon>
        <taxon>Colocasieae</taxon>
        <taxon>Colocasia</taxon>
    </lineage>
</organism>
<dbReference type="EMBL" id="NMUH01000829">
    <property type="protein sequence ID" value="MQL85451.1"/>
    <property type="molecule type" value="Genomic_DNA"/>
</dbReference>
<evidence type="ECO:0000256" key="2">
    <source>
        <dbReference type="SAM" id="Phobius"/>
    </source>
</evidence>
<name>A0A843UQ54_COLES</name>
<proteinExistence type="predicted"/>
<evidence type="ECO:0000256" key="1">
    <source>
        <dbReference type="SAM" id="MobiDB-lite"/>
    </source>
</evidence>
<reference evidence="3" key="1">
    <citation type="submission" date="2017-07" db="EMBL/GenBank/DDBJ databases">
        <title>Taro Niue Genome Assembly and Annotation.</title>
        <authorList>
            <person name="Atibalentja N."/>
            <person name="Keating K."/>
            <person name="Fields C.J."/>
        </authorList>
    </citation>
    <scope>NUCLEOTIDE SEQUENCE</scope>
    <source>
        <strain evidence="3">Niue_2</strain>
        <tissue evidence="3">Leaf</tissue>
    </source>
</reference>
<keyword evidence="2" id="KW-1133">Transmembrane helix</keyword>
<evidence type="ECO:0000313" key="4">
    <source>
        <dbReference type="Proteomes" id="UP000652761"/>
    </source>
</evidence>
<sequence length="327" mass="34438">MWLLVEVVSIAWDPHPRELVEGVLWATSMLELGAELADSRVEGKTSHVVVLGVGPQLGQAAVVCALLWCSVVALSHSSGDVRGRRQAGERRGSGRCVLLLVASGCALVVVVVLSSIVPFLGASGRACGEMSFSHGCSVVSVRPHLGGRVEACFLVMPDSIGFCGNRVCVTTLVGGLGIALFSRGSSSRELDVGWVVEAAVAPCAVSSNEGECCELLYLSELRVVFCKFSGCLHLMVLPTGMARHLPSAPPAPQAPPSSPPFSPDFWNSFYMGWRMALAKVSRRYGHKGLTNIRPDIGPEAEPICSSSPPSPARSSSSSPPSSPEWSA</sequence>
<evidence type="ECO:0000313" key="3">
    <source>
        <dbReference type="EMBL" id="MQL85451.1"/>
    </source>
</evidence>
<gene>
    <name evidence="3" type="ORF">Taro_017975</name>
</gene>
<feature type="transmembrane region" description="Helical" evidence="2">
    <location>
        <begin position="57"/>
        <end position="75"/>
    </location>
</feature>
<dbReference type="Proteomes" id="UP000652761">
    <property type="component" value="Unassembled WGS sequence"/>
</dbReference>
<feature type="transmembrane region" description="Helical" evidence="2">
    <location>
        <begin position="96"/>
        <end position="121"/>
    </location>
</feature>
<feature type="region of interest" description="Disordered" evidence="1">
    <location>
        <begin position="290"/>
        <end position="327"/>
    </location>
</feature>
<keyword evidence="2" id="KW-0472">Membrane</keyword>
<feature type="compositionally biased region" description="Low complexity" evidence="1">
    <location>
        <begin position="299"/>
        <end position="327"/>
    </location>
</feature>
<protein>
    <submittedName>
        <fullName evidence="3">Uncharacterized protein</fullName>
    </submittedName>
</protein>
<keyword evidence="4" id="KW-1185">Reference proteome</keyword>
<comment type="caution">
    <text evidence="3">The sequence shown here is derived from an EMBL/GenBank/DDBJ whole genome shotgun (WGS) entry which is preliminary data.</text>
</comment>